<dbReference type="SUPFAM" id="SSF52172">
    <property type="entry name" value="CheY-like"/>
    <property type="match status" value="1"/>
</dbReference>
<organism evidence="7">
    <name type="scientific">Microvirga ossetica</name>
    <dbReference type="NCBI Taxonomy" id="1882682"/>
    <lineage>
        <taxon>Bacteria</taxon>
        <taxon>Pseudomonadati</taxon>
        <taxon>Pseudomonadota</taxon>
        <taxon>Alphaproteobacteria</taxon>
        <taxon>Hyphomicrobiales</taxon>
        <taxon>Methylobacteriaceae</taxon>
        <taxon>Microvirga</taxon>
    </lineage>
</organism>
<evidence type="ECO:0000256" key="4">
    <source>
        <dbReference type="PROSITE-ProRule" id="PRU00169"/>
    </source>
</evidence>
<sequence>MSSSQDSQAPVIVLLAEDETLVRMVAAEMLREEDSFKVIEAADADQALTVLEATTNVQALVTDVEMPGSLDGFTLARLVRQAWPHIGIVVTSGRVRPGPRDLPSGTLFIAKPYSLAALVDAVRTVLHPPQAGNASKTSVSMLPAGSNVGQPDTGIGISGGLAQPLPEAEE</sequence>
<dbReference type="RefSeq" id="WP_099515963.1">
    <property type="nucleotide sequence ID" value="NZ_CP016620.1"/>
</dbReference>
<evidence type="ECO:0000256" key="2">
    <source>
        <dbReference type="ARBA" id="ARBA00023015"/>
    </source>
</evidence>
<keyword evidence="3" id="KW-0804">Transcription</keyword>
<dbReference type="PANTHER" id="PTHR44591:SF3">
    <property type="entry name" value="RESPONSE REGULATORY DOMAIN-CONTAINING PROTEIN"/>
    <property type="match status" value="1"/>
</dbReference>
<evidence type="ECO:0000256" key="1">
    <source>
        <dbReference type="ARBA" id="ARBA00022553"/>
    </source>
</evidence>
<keyword evidence="2" id="KW-0805">Transcription regulation</keyword>
<dbReference type="GO" id="GO:0000160">
    <property type="term" value="P:phosphorelay signal transduction system"/>
    <property type="evidence" value="ECO:0007669"/>
    <property type="project" value="InterPro"/>
</dbReference>
<dbReference type="PANTHER" id="PTHR44591">
    <property type="entry name" value="STRESS RESPONSE REGULATOR PROTEIN 1"/>
    <property type="match status" value="1"/>
</dbReference>
<feature type="modified residue" description="4-aspartylphosphate" evidence="4">
    <location>
        <position position="63"/>
    </location>
</feature>
<dbReference type="InterPro" id="IPR050595">
    <property type="entry name" value="Bact_response_regulator"/>
</dbReference>
<reference evidence="7" key="1">
    <citation type="submission" date="2016-07" db="EMBL/GenBank/DDBJ databases">
        <title>Microvirga ossetica sp. nov. a new species of rhizobia isolated from root nodules of the legume species Vicia alpestris Steven originated from North Ossetia region in the Caucasus.</title>
        <authorList>
            <person name="Safronova V.I."/>
            <person name="Kuznetsova I.G."/>
            <person name="Sazanova A.L."/>
            <person name="Belimov A."/>
            <person name="Andronov E."/>
            <person name="Osledkin Y.S."/>
            <person name="Onishchuk O.P."/>
            <person name="Kurchak O.N."/>
            <person name="Shaposhnikov A.I."/>
            <person name="Willems A."/>
            <person name="Tikhonovich I.A."/>
        </authorList>
    </citation>
    <scope>NUCLEOTIDE SEQUENCE [LARGE SCALE GENOMIC DNA]</scope>
    <source>
        <strain evidence="7">V5/3M</strain>
        <plasmid evidence="7">unnamed4</plasmid>
    </source>
</reference>
<dbReference type="InterPro" id="IPR001789">
    <property type="entry name" value="Sig_transdc_resp-reg_receiver"/>
</dbReference>
<keyword evidence="7" id="KW-0614">Plasmid</keyword>
<dbReference type="InterPro" id="IPR011006">
    <property type="entry name" value="CheY-like_superfamily"/>
</dbReference>
<dbReference type="OrthoDB" id="8018001at2"/>
<evidence type="ECO:0000256" key="5">
    <source>
        <dbReference type="SAM" id="MobiDB-lite"/>
    </source>
</evidence>
<evidence type="ECO:0000256" key="3">
    <source>
        <dbReference type="ARBA" id="ARBA00023163"/>
    </source>
</evidence>
<geneLocation type="plasmid" evidence="7">
    <name>unnamed4</name>
</geneLocation>
<accession>A0A1B2EZ15</accession>
<keyword evidence="1 4" id="KW-0597">Phosphoprotein</keyword>
<dbReference type="AlphaFoldDB" id="A0A1B2EZ15"/>
<gene>
    <name evidence="7" type="ORF">BB934_44030</name>
</gene>
<proteinExistence type="predicted"/>
<dbReference type="Gene3D" id="3.40.50.2300">
    <property type="match status" value="1"/>
</dbReference>
<evidence type="ECO:0000259" key="6">
    <source>
        <dbReference type="PROSITE" id="PS50110"/>
    </source>
</evidence>
<dbReference type="EMBL" id="CP016620">
    <property type="protein sequence ID" value="ANY85167.1"/>
    <property type="molecule type" value="Genomic_DNA"/>
</dbReference>
<dbReference type="Pfam" id="PF00072">
    <property type="entry name" value="Response_reg"/>
    <property type="match status" value="1"/>
</dbReference>
<dbReference type="PROSITE" id="PS50110">
    <property type="entry name" value="RESPONSE_REGULATORY"/>
    <property type="match status" value="1"/>
</dbReference>
<feature type="region of interest" description="Disordered" evidence="5">
    <location>
        <begin position="147"/>
        <end position="170"/>
    </location>
</feature>
<dbReference type="SMART" id="SM00448">
    <property type="entry name" value="REC"/>
    <property type="match status" value="1"/>
</dbReference>
<dbReference type="KEGG" id="moc:BB934_44030"/>
<name>A0A1B2EZ15_9HYPH</name>
<evidence type="ECO:0000313" key="7">
    <source>
        <dbReference type="EMBL" id="ANY85167.1"/>
    </source>
</evidence>
<feature type="domain" description="Response regulatory" evidence="6">
    <location>
        <begin position="12"/>
        <end position="126"/>
    </location>
</feature>
<protein>
    <recommendedName>
        <fullName evidence="6">Response regulatory domain-containing protein</fullName>
    </recommendedName>
</protein>